<protein>
    <recommendedName>
        <fullName evidence="9">Integral membrane protein</fullName>
    </recommendedName>
</protein>
<dbReference type="Pfam" id="PF25129">
    <property type="entry name" value="Pyr4-TMTC"/>
    <property type="match status" value="1"/>
</dbReference>
<dbReference type="EMBL" id="JAOTPV010000024">
    <property type="protein sequence ID" value="KAJ4470853.1"/>
    <property type="molecule type" value="Genomic_DNA"/>
</dbReference>
<accession>A0A9W8ZZF9</accession>
<keyword evidence="3 6" id="KW-0812">Transmembrane</keyword>
<dbReference type="GO" id="GO:0016020">
    <property type="term" value="C:membrane"/>
    <property type="evidence" value="ECO:0007669"/>
    <property type="project" value="UniProtKB-SubCell"/>
</dbReference>
<name>A0A9W8ZZF9_9AGAR</name>
<gene>
    <name evidence="7" type="ORF">J3R30DRAFT_3531111</name>
</gene>
<dbReference type="OrthoDB" id="3240792at2759"/>
<reference evidence="7" key="1">
    <citation type="submission" date="2022-08" db="EMBL/GenBank/DDBJ databases">
        <title>A Global Phylogenomic Analysis of the Shiitake Genus Lentinula.</title>
        <authorList>
            <consortium name="DOE Joint Genome Institute"/>
            <person name="Sierra-Patev S."/>
            <person name="Min B."/>
            <person name="Naranjo-Ortiz M."/>
            <person name="Looney B."/>
            <person name="Konkel Z."/>
            <person name="Slot J.C."/>
            <person name="Sakamoto Y."/>
            <person name="Steenwyk J.L."/>
            <person name="Rokas A."/>
            <person name="Carro J."/>
            <person name="Camarero S."/>
            <person name="Ferreira P."/>
            <person name="Molpeceres G."/>
            <person name="Ruiz-Duenas F.J."/>
            <person name="Serrano A."/>
            <person name="Henrissat B."/>
            <person name="Drula E."/>
            <person name="Hughes K.W."/>
            <person name="Mata J.L."/>
            <person name="Ishikawa N.K."/>
            <person name="Vargas-Isla R."/>
            <person name="Ushijima S."/>
            <person name="Smith C.A."/>
            <person name="Ahrendt S."/>
            <person name="Andreopoulos W."/>
            <person name="He G."/>
            <person name="Labutti K."/>
            <person name="Lipzen A."/>
            <person name="Ng V."/>
            <person name="Riley R."/>
            <person name="Sandor L."/>
            <person name="Barry K."/>
            <person name="Martinez A.T."/>
            <person name="Xiao Y."/>
            <person name="Gibbons J.G."/>
            <person name="Terashima K."/>
            <person name="Grigoriev I.V."/>
            <person name="Hibbett D.S."/>
        </authorList>
    </citation>
    <scope>NUCLEOTIDE SEQUENCE</scope>
    <source>
        <strain evidence="7">JLM2183</strain>
    </source>
</reference>
<feature type="transmembrane region" description="Helical" evidence="6">
    <location>
        <begin position="165"/>
        <end position="182"/>
    </location>
</feature>
<comment type="caution">
    <text evidence="7">The sequence shown here is derived from an EMBL/GenBank/DDBJ whole genome shotgun (WGS) entry which is preliminary data.</text>
</comment>
<dbReference type="PANTHER" id="PTHR42038:SF2">
    <property type="entry name" value="TERPENE CYCLASE AUSL"/>
    <property type="match status" value="1"/>
</dbReference>
<comment type="subcellular location">
    <subcellularLocation>
        <location evidence="1">Membrane</location>
        <topology evidence="1">Multi-pass membrane protein</topology>
    </subcellularLocation>
</comment>
<evidence type="ECO:0008006" key="9">
    <source>
        <dbReference type="Google" id="ProtNLM"/>
    </source>
</evidence>
<feature type="transmembrane region" description="Helical" evidence="6">
    <location>
        <begin position="194"/>
        <end position="215"/>
    </location>
</feature>
<feature type="transmembrane region" description="Helical" evidence="6">
    <location>
        <begin position="135"/>
        <end position="153"/>
    </location>
</feature>
<dbReference type="AlphaFoldDB" id="A0A9W8ZZF9"/>
<feature type="transmembrane region" description="Helical" evidence="6">
    <location>
        <begin position="12"/>
        <end position="31"/>
    </location>
</feature>
<evidence type="ECO:0000256" key="6">
    <source>
        <dbReference type="SAM" id="Phobius"/>
    </source>
</evidence>
<feature type="transmembrane region" description="Helical" evidence="6">
    <location>
        <begin position="43"/>
        <end position="61"/>
    </location>
</feature>
<proteinExistence type="inferred from homology"/>
<dbReference type="Proteomes" id="UP001150266">
    <property type="component" value="Unassembled WGS sequence"/>
</dbReference>
<evidence type="ECO:0000256" key="4">
    <source>
        <dbReference type="ARBA" id="ARBA00022989"/>
    </source>
</evidence>
<evidence type="ECO:0000256" key="2">
    <source>
        <dbReference type="ARBA" id="ARBA00006757"/>
    </source>
</evidence>
<keyword evidence="4 6" id="KW-1133">Transmembrane helix</keyword>
<evidence type="ECO:0000256" key="1">
    <source>
        <dbReference type="ARBA" id="ARBA00004141"/>
    </source>
</evidence>
<dbReference type="PANTHER" id="PTHR42038">
    <property type="match status" value="1"/>
</dbReference>
<keyword evidence="8" id="KW-1185">Reference proteome</keyword>
<dbReference type="InterPro" id="IPR039020">
    <property type="entry name" value="PaxB-like"/>
</dbReference>
<dbReference type="GO" id="GO:0016829">
    <property type="term" value="F:lyase activity"/>
    <property type="evidence" value="ECO:0007669"/>
    <property type="project" value="InterPro"/>
</dbReference>
<sequence length="221" mass="25349">MKQAPKDYSHLLAGALNATCGISWSIAYVLYVKQAQRDHSYGMPLAALLLNFTWEFVYTFLQPVHGIGRVTHFPWLFLDSQLLLLTIQNGPHMWKESSPLIAENFLPISIVGGLLALSAQWTFSKQFINHNPSFWSAYMCQNIISWGSILMLLSRGNCSGHSLPIWFFRFAGSLAANLRYLYRAYAWPQRYEFILGGFTIWLLWMPTLADLIYVLTFKIVN</sequence>
<evidence type="ECO:0000313" key="8">
    <source>
        <dbReference type="Proteomes" id="UP001150266"/>
    </source>
</evidence>
<organism evidence="7 8">
    <name type="scientific">Lentinula aciculospora</name>
    <dbReference type="NCBI Taxonomy" id="153920"/>
    <lineage>
        <taxon>Eukaryota</taxon>
        <taxon>Fungi</taxon>
        <taxon>Dikarya</taxon>
        <taxon>Basidiomycota</taxon>
        <taxon>Agaricomycotina</taxon>
        <taxon>Agaricomycetes</taxon>
        <taxon>Agaricomycetidae</taxon>
        <taxon>Agaricales</taxon>
        <taxon>Marasmiineae</taxon>
        <taxon>Omphalotaceae</taxon>
        <taxon>Lentinula</taxon>
    </lineage>
</organism>
<evidence type="ECO:0000256" key="5">
    <source>
        <dbReference type="ARBA" id="ARBA00023136"/>
    </source>
</evidence>
<evidence type="ECO:0000256" key="3">
    <source>
        <dbReference type="ARBA" id="ARBA00022692"/>
    </source>
</evidence>
<feature type="transmembrane region" description="Helical" evidence="6">
    <location>
        <begin position="104"/>
        <end position="123"/>
    </location>
</feature>
<keyword evidence="5 6" id="KW-0472">Membrane</keyword>
<comment type="similarity">
    <text evidence="2">Belongs to the paxB family.</text>
</comment>
<evidence type="ECO:0000313" key="7">
    <source>
        <dbReference type="EMBL" id="KAJ4470853.1"/>
    </source>
</evidence>